<gene>
    <name evidence="1" type="ORF">VIBNISOn1_570018</name>
</gene>
<reference evidence="1 2" key="1">
    <citation type="journal article" date="2013" name="ISME J.">
        <title>Comparative genomics of pathogenic lineages of Vibrio nigripulchritudo identifies virulence-associated traits.</title>
        <authorList>
            <person name="Goudenege D."/>
            <person name="Labreuche Y."/>
            <person name="Krin E."/>
            <person name="Ansquer D."/>
            <person name="Mangenot S."/>
            <person name="Calteau A."/>
            <person name="Medigue C."/>
            <person name="Mazel D."/>
            <person name="Polz M.F."/>
            <person name="Le Roux F."/>
        </authorList>
    </citation>
    <scope>NUCLEOTIDE SEQUENCE [LARGE SCALE GENOMIC DNA]</scope>
    <source>
        <strain evidence="1 2">SOn1</strain>
    </source>
</reference>
<evidence type="ECO:0000313" key="2">
    <source>
        <dbReference type="Proteomes" id="UP000018211"/>
    </source>
</evidence>
<protein>
    <recommendedName>
        <fullName evidence="3">DUF1795 domain-containing protein</fullName>
    </recommendedName>
</protein>
<evidence type="ECO:0000313" key="1">
    <source>
        <dbReference type="EMBL" id="CCO48628.1"/>
    </source>
</evidence>
<accession>A0AAV2VVW7</accession>
<dbReference type="RefSeq" id="WP_022613059.1">
    <property type="nucleotide sequence ID" value="NZ_LK391965.1"/>
</dbReference>
<comment type="caution">
    <text evidence="1">The sequence shown here is derived from an EMBL/GenBank/DDBJ whole genome shotgun (WGS) entry which is preliminary data.</text>
</comment>
<name>A0AAV2VVW7_9VIBR</name>
<dbReference type="EMBL" id="CAOF01000150">
    <property type="protein sequence ID" value="CCO48628.1"/>
    <property type="molecule type" value="Genomic_DNA"/>
</dbReference>
<proteinExistence type="predicted"/>
<sequence>MLKTNILLFVSLVMLPFFSWATKDLVQIPGTSVSMPKPDGFELSDTFAGYLNAKNSSSVVVMELPLEAFGQLSALFGNLETVQQSFAKQGVKVNDVTLLEMDGYKAPVVIGEQAVSGVSVDKYIALFKGQKTVMVTYNLMDTKTFSHEKVMASIKSIEIGKAASLSDKLALLSFTFQPEKPFNVADVMGNSTVSLTTFEGIDKSGEKPVLMIGSSMSKTRFPEPAKHATALIKSLVGFENLTITSESKVKFAESEGYKIVAEAEGKTAIQFVGYTKTGTYIRLVSVGNSEEMSKVEEKVNAIAKSVVPKL</sequence>
<evidence type="ECO:0008006" key="3">
    <source>
        <dbReference type="Google" id="ProtNLM"/>
    </source>
</evidence>
<organism evidence="1 2">
    <name type="scientific">Vibrio nigripulchritudo SOn1</name>
    <dbReference type="NCBI Taxonomy" id="1238450"/>
    <lineage>
        <taxon>Bacteria</taxon>
        <taxon>Pseudomonadati</taxon>
        <taxon>Pseudomonadota</taxon>
        <taxon>Gammaproteobacteria</taxon>
        <taxon>Vibrionales</taxon>
        <taxon>Vibrionaceae</taxon>
        <taxon>Vibrio</taxon>
    </lineage>
</organism>
<dbReference type="Proteomes" id="UP000018211">
    <property type="component" value="Unassembled WGS sequence"/>
</dbReference>
<dbReference type="AlphaFoldDB" id="A0AAV2VVW7"/>